<dbReference type="Gene3D" id="3.40.50.150">
    <property type="entry name" value="Vaccinia Virus protein VP39"/>
    <property type="match status" value="1"/>
</dbReference>
<gene>
    <name evidence="2" type="ORF">ACFSDB_09465</name>
</gene>
<name>A0ABW4QHR6_9BACL</name>
<dbReference type="Pfam" id="PF13649">
    <property type="entry name" value="Methyltransf_25"/>
    <property type="match status" value="1"/>
</dbReference>
<dbReference type="Gene3D" id="2.20.25.110">
    <property type="entry name" value="S-adenosyl-L-methionine-dependent methyltransferases"/>
    <property type="match status" value="1"/>
</dbReference>
<keyword evidence="3" id="KW-1185">Reference proteome</keyword>
<feature type="domain" description="Methyltransferase" evidence="1">
    <location>
        <begin position="40"/>
        <end position="135"/>
    </location>
</feature>
<keyword evidence="2" id="KW-0808">Transferase</keyword>
<dbReference type="InterPro" id="IPR041698">
    <property type="entry name" value="Methyltransf_25"/>
</dbReference>
<dbReference type="CDD" id="cd02440">
    <property type="entry name" value="AdoMet_MTases"/>
    <property type="match status" value="1"/>
</dbReference>
<dbReference type="GO" id="GO:0061542">
    <property type="term" value="F:3-demethylubiquinol 3-O-methyltransferase activity"/>
    <property type="evidence" value="ECO:0007669"/>
    <property type="project" value="UniProtKB-EC"/>
</dbReference>
<reference evidence="3" key="1">
    <citation type="journal article" date="2019" name="Int. J. Syst. Evol. Microbiol.">
        <title>The Global Catalogue of Microorganisms (GCM) 10K type strain sequencing project: providing services to taxonomists for standard genome sequencing and annotation.</title>
        <authorList>
            <consortium name="The Broad Institute Genomics Platform"/>
            <consortium name="The Broad Institute Genome Sequencing Center for Infectious Disease"/>
            <person name="Wu L."/>
            <person name="Ma J."/>
        </authorList>
    </citation>
    <scope>NUCLEOTIDE SEQUENCE [LARGE SCALE GENOMIC DNA]</scope>
    <source>
        <strain evidence="3">CGMCC 1.15475</strain>
    </source>
</reference>
<evidence type="ECO:0000259" key="1">
    <source>
        <dbReference type="Pfam" id="PF13649"/>
    </source>
</evidence>
<dbReference type="GO" id="GO:0032259">
    <property type="term" value="P:methylation"/>
    <property type="evidence" value="ECO:0007669"/>
    <property type="project" value="UniProtKB-KW"/>
</dbReference>
<protein>
    <submittedName>
        <fullName evidence="2">Class I SAM-dependent methyltransferase</fullName>
        <ecNumber evidence="2">2.1.1.222</ecNumber>
        <ecNumber evidence="2">2.1.1.64</ecNumber>
    </submittedName>
</protein>
<dbReference type="SUPFAM" id="SSF53335">
    <property type="entry name" value="S-adenosyl-L-methionine-dependent methyltransferases"/>
    <property type="match status" value="1"/>
</dbReference>
<keyword evidence="2" id="KW-0489">Methyltransferase</keyword>
<evidence type="ECO:0000313" key="3">
    <source>
        <dbReference type="Proteomes" id="UP001597273"/>
    </source>
</evidence>
<organism evidence="2 3">
    <name type="scientific">Planococcus chinensis</name>
    <dbReference type="NCBI Taxonomy" id="272917"/>
    <lineage>
        <taxon>Bacteria</taxon>
        <taxon>Bacillati</taxon>
        <taxon>Bacillota</taxon>
        <taxon>Bacilli</taxon>
        <taxon>Bacillales</taxon>
        <taxon>Caryophanaceae</taxon>
        <taxon>Planococcus</taxon>
    </lineage>
</organism>
<sequence>MLGYYSKLSSEVYDLDKPVGSSFGDVEYYAERLLECDGPVLEPAVGTGRMLIPLLEQGFDVDGFDMSTEMLEICWTNCSERGLDPLVFEASMETFESERDYGAIIIPTGTFLLLHEREAAIQALHNFFKHLLDGGKLIVDVMLPGNIELYRENIRTWTTPKGEVITVESKKVEVDWVKQYSVGQNRYEKWHAGSLVDTELERIPIRWYGIDEFKDLLEKVGFTDITISADYEYGKTPSRPGQTVTFEAVANKSGAEHAGEKLIHQEDED</sequence>
<accession>A0ABW4QHR6</accession>
<dbReference type="EC" id="2.1.1.222" evidence="2"/>
<proteinExistence type="predicted"/>
<dbReference type="GO" id="GO:0102208">
    <property type="term" value="F:2-polyprenyl-6-hydroxyphenol methylase activity"/>
    <property type="evidence" value="ECO:0007669"/>
    <property type="project" value="UniProtKB-EC"/>
</dbReference>
<dbReference type="RefSeq" id="WP_204892055.1">
    <property type="nucleotide sequence ID" value="NZ_JBHUFW010000005.1"/>
</dbReference>
<dbReference type="Proteomes" id="UP001597273">
    <property type="component" value="Unassembled WGS sequence"/>
</dbReference>
<dbReference type="EC" id="2.1.1.64" evidence="2"/>
<dbReference type="InterPro" id="IPR029063">
    <property type="entry name" value="SAM-dependent_MTases_sf"/>
</dbReference>
<evidence type="ECO:0000313" key="2">
    <source>
        <dbReference type="EMBL" id="MFD1863160.1"/>
    </source>
</evidence>
<comment type="caution">
    <text evidence="2">The sequence shown here is derived from an EMBL/GenBank/DDBJ whole genome shotgun (WGS) entry which is preliminary data.</text>
</comment>
<dbReference type="EMBL" id="JBHUFW010000005">
    <property type="protein sequence ID" value="MFD1863160.1"/>
    <property type="molecule type" value="Genomic_DNA"/>
</dbReference>